<feature type="region of interest" description="Disordered" evidence="4">
    <location>
        <begin position="377"/>
        <end position="449"/>
    </location>
</feature>
<comment type="caution">
    <text evidence="6">The sequence shown here is derived from an EMBL/GenBank/DDBJ whole genome shotgun (WGS) entry which is preliminary data.</text>
</comment>
<evidence type="ECO:0000256" key="1">
    <source>
        <dbReference type="ARBA" id="ARBA00022741"/>
    </source>
</evidence>
<evidence type="ECO:0000313" key="6">
    <source>
        <dbReference type="EMBL" id="OBI85115.1"/>
    </source>
</evidence>
<dbReference type="RefSeq" id="WP_065120752.1">
    <property type="nucleotide sequence ID" value="NZ_LZKQ01000122.1"/>
</dbReference>
<dbReference type="InterPro" id="IPR013126">
    <property type="entry name" value="Hsp_70_fam"/>
</dbReference>
<dbReference type="STRING" id="1790.A5645_25785"/>
<proteinExistence type="predicted"/>
<dbReference type="Pfam" id="PF00012">
    <property type="entry name" value="HSP70"/>
    <property type="match status" value="1"/>
</dbReference>
<feature type="compositionally biased region" description="Pro residues" evidence="4">
    <location>
        <begin position="502"/>
        <end position="511"/>
    </location>
</feature>
<name>A0A1A3CDS6_MYCAS</name>
<dbReference type="GO" id="GO:0005524">
    <property type="term" value="F:ATP binding"/>
    <property type="evidence" value="ECO:0007669"/>
    <property type="project" value="UniProtKB-KW"/>
</dbReference>
<protein>
    <recommendedName>
        <fullName evidence="8">Molecular chaperone</fullName>
    </recommendedName>
</protein>
<dbReference type="AlphaFoldDB" id="A0A1A3CDS6"/>
<keyword evidence="5" id="KW-1133">Transmembrane helix</keyword>
<evidence type="ECO:0000256" key="5">
    <source>
        <dbReference type="SAM" id="Phobius"/>
    </source>
</evidence>
<evidence type="ECO:0000256" key="2">
    <source>
        <dbReference type="ARBA" id="ARBA00022840"/>
    </source>
</evidence>
<sequence length="625" mass="64040">MADGARPALGLSIGATNLAAVTADHAITRKPVLTLYRQRPPEVGIPSENPRLDEPGLVITDFVERVGDHVGIVATDGSMHRSEALVADGLRALAYAATGGRALPESVAVTYPAHWSPLAVDALGGALSRVSEWAHGAKPLTLLPDAAAALFAVRANPGIPARGIVAVCDFGGSGTSLTLVDVAGEYQPVAPTVRHDDFSGDLIDQSLLTYVMSEMPGTGSFDPSGTAAIGSLTRLRAACRTAKERLSSATVTTLAEEVPGVRGDIRLTRNELEETIRPALDGVLFSLEQLLQRNGIHGLVAIATVGGGANIPAVTTSLSGRFGVPVITTPRPQLTAAIGGALRAARGPGDTSATTLTPAAVAATAAAAVAPGPPAAAAYPDFPPDPPAPTMEPALAWSEAEDESRALPVASVGEHGHGEHGGSGLTSARPQMKFEREDRPKPERKSPPIPWYRLPAVIIISATVAVLLVGTAIAIGLTSGNKHETNTPRVNTVPATPSSTASPPPPSPSSPAPTETDSVSPEPAPSSEPPPPPSTQEPPPPPPRRTTQAPPPQPTETQQTQQPSPPSSPPPVPSTPPPLPTTPPQLPQLPQLPGQNNPQNPLPQLPQIPGLPQLPGNGPAVPGPP</sequence>
<feature type="compositionally biased region" description="Pro residues" evidence="4">
    <location>
        <begin position="563"/>
        <end position="587"/>
    </location>
</feature>
<feature type="compositionally biased region" description="Low complexity" evidence="4">
    <location>
        <begin position="588"/>
        <end position="599"/>
    </location>
</feature>
<feature type="compositionally biased region" description="Pro residues" evidence="4">
    <location>
        <begin position="522"/>
        <end position="554"/>
    </location>
</feature>
<keyword evidence="5" id="KW-0812">Transmembrane</keyword>
<accession>A0A1A3CDS6</accession>
<feature type="compositionally biased region" description="Low complexity" evidence="4">
    <location>
        <begin position="607"/>
        <end position="619"/>
    </location>
</feature>
<keyword evidence="1" id="KW-0547">Nucleotide-binding</keyword>
<evidence type="ECO:0000313" key="7">
    <source>
        <dbReference type="Proteomes" id="UP000093795"/>
    </source>
</evidence>
<dbReference type="InterPro" id="IPR043129">
    <property type="entry name" value="ATPase_NBD"/>
</dbReference>
<dbReference type="GO" id="GO:0140662">
    <property type="term" value="F:ATP-dependent protein folding chaperone"/>
    <property type="evidence" value="ECO:0007669"/>
    <property type="project" value="InterPro"/>
</dbReference>
<evidence type="ECO:0008006" key="8">
    <source>
        <dbReference type="Google" id="ProtNLM"/>
    </source>
</evidence>
<keyword evidence="5" id="KW-0472">Membrane</keyword>
<feature type="compositionally biased region" description="Basic and acidic residues" evidence="4">
    <location>
        <begin position="432"/>
        <end position="446"/>
    </location>
</feature>
<feature type="transmembrane region" description="Helical" evidence="5">
    <location>
        <begin position="451"/>
        <end position="477"/>
    </location>
</feature>
<keyword evidence="3" id="KW-0143">Chaperone</keyword>
<dbReference type="SUPFAM" id="SSF53067">
    <property type="entry name" value="Actin-like ATPase domain"/>
    <property type="match status" value="1"/>
</dbReference>
<dbReference type="PANTHER" id="PTHR42749">
    <property type="entry name" value="CELL SHAPE-DETERMINING PROTEIN MREB"/>
    <property type="match status" value="1"/>
</dbReference>
<feature type="region of interest" description="Disordered" evidence="4">
    <location>
        <begin position="479"/>
        <end position="625"/>
    </location>
</feature>
<dbReference type="Gene3D" id="3.90.640.10">
    <property type="entry name" value="Actin, Chain A, domain 4"/>
    <property type="match status" value="1"/>
</dbReference>
<dbReference type="Proteomes" id="UP000093795">
    <property type="component" value="Unassembled WGS sequence"/>
</dbReference>
<feature type="compositionally biased region" description="Low complexity" evidence="4">
    <location>
        <begin position="512"/>
        <end position="521"/>
    </location>
</feature>
<organism evidence="6 7">
    <name type="scientific">Mycobacterium asiaticum</name>
    <dbReference type="NCBI Taxonomy" id="1790"/>
    <lineage>
        <taxon>Bacteria</taxon>
        <taxon>Bacillati</taxon>
        <taxon>Actinomycetota</taxon>
        <taxon>Actinomycetes</taxon>
        <taxon>Mycobacteriales</taxon>
        <taxon>Mycobacteriaceae</taxon>
        <taxon>Mycobacterium</taxon>
    </lineage>
</organism>
<gene>
    <name evidence="6" type="ORF">A9X01_18520</name>
</gene>
<evidence type="ECO:0000256" key="4">
    <source>
        <dbReference type="SAM" id="MobiDB-lite"/>
    </source>
</evidence>
<feature type="compositionally biased region" description="Pro residues" evidence="4">
    <location>
        <begin position="381"/>
        <end position="390"/>
    </location>
</feature>
<keyword evidence="2" id="KW-0067">ATP-binding</keyword>
<evidence type="ECO:0000256" key="3">
    <source>
        <dbReference type="ARBA" id="ARBA00023186"/>
    </source>
</evidence>
<dbReference type="EMBL" id="LZKQ01000122">
    <property type="protein sequence ID" value="OBI85115.1"/>
    <property type="molecule type" value="Genomic_DNA"/>
</dbReference>
<reference evidence="6 7" key="1">
    <citation type="submission" date="2016-06" db="EMBL/GenBank/DDBJ databases">
        <authorList>
            <person name="Kjaerup R.B."/>
            <person name="Dalgaard T.S."/>
            <person name="Juul-Madsen H.R."/>
        </authorList>
    </citation>
    <scope>NUCLEOTIDE SEQUENCE [LARGE SCALE GENOMIC DNA]</scope>
    <source>
        <strain evidence="6 7">1081914.2</strain>
    </source>
</reference>
<dbReference type="eggNOG" id="COG0443">
    <property type="taxonomic scope" value="Bacteria"/>
</dbReference>
<dbReference type="Gene3D" id="3.30.420.40">
    <property type="match status" value="2"/>
</dbReference>
<dbReference type="PANTHER" id="PTHR42749:SF1">
    <property type="entry name" value="CELL SHAPE-DETERMINING PROTEIN MREB"/>
    <property type="match status" value="1"/>
</dbReference>
<dbReference type="OrthoDB" id="5173286at2"/>